<dbReference type="Gene3D" id="1.20.900.10">
    <property type="entry name" value="Dbl homology (DH) domain"/>
    <property type="match status" value="2"/>
</dbReference>
<evidence type="ECO:0000259" key="2">
    <source>
        <dbReference type="PROSITE" id="PS50010"/>
    </source>
</evidence>
<dbReference type="InterPro" id="IPR035899">
    <property type="entry name" value="DBL_dom_sf"/>
</dbReference>
<feature type="compositionally biased region" description="Low complexity" evidence="1">
    <location>
        <begin position="1336"/>
        <end position="1376"/>
    </location>
</feature>
<organism evidence="3 4">
    <name type="scientific">Microbotryum saponariae</name>
    <dbReference type="NCBI Taxonomy" id="289078"/>
    <lineage>
        <taxon>Eukaryota</taxon>
        <taxon>Fungi</taxon>
        <taxon>Dikarya</taxon>
        <taxon>Basidiomycota</taxon>
        <taxon>Pucciniomycotina</taxon>
        <taxon>Microbotryomycetes</taxon>
        <taxon>Microbotryales</taxon>
        <taxon>Microbotryaceae</taxon>
        <taxon>Microbotryum</taxon>
    </lineage>
</organism>
<dbReference type="PANTHER" id="PTHR12673">
    <property type="entry name" value="FACIOGENITAL DYSPLASIA PROTEIN"/>
    <property type="match status" value="1"/>
</dbReference>
<feature type="compositionally biased region" description="Polar residues" evidence="1">
    <location>
        <begin position="1385"/>
        <end position="1400"/>
    </location>
</feature>
<protein>
    <submittedName>
        <fullName evidence="3">BZ3500_MvSof-1268-A1-R1_Chr5-2g07919 protein</fullName>
    </submittedName>
</protein>
<dbReference type="Pfam" id="PF00621">
    <property type="entry name" value="RhoGEF"/>
    <property type="match status" value="2"/>
</dbReference>
<gene>
    <name evidence="3" type="ORF">BZ3500_MVSOF-1268-A1-R1_CHR5-2G07919</name>
</gene>
<sequence length="1400" mass="150115">MPDLATVVPPLIADDDACSDECSSTSVPPHGPPPSTITPPPPTTSTLGPLLAIAPAAVKPSTSRDHRMQLIKLQGQLSRALLRSKRSSAGGDDTPFDFDEQGDDSDEGLADADRHGPELRSHADSHRRASSFEPSTWVPIFPGPPTSTIRRSSTPRTLRRPASSSGDASSWPSRLSIATASSSGAPPPAHERLEPLAGLVDLAPRPPRSDTTERWANRVFTNSVLDELVTSLPKDRGSEPSPLDSPRTPSVQLRQRLDEPITLVSTSPSPTSTSSTNQTSMFDNAAGGALPFPVSTGVSTNPESVALSAPITRSSSSPPVHSVPPSTGLTSPIHLMFTPPSATQSIPSWPASPSSPLFYAMPEHSCSAPLLSLACAVECPLDANVLPATPVGSSSSPDEKDSEQEAEEESRHSKRFHSLLELVDTEALYLEHLRVLVKVYFHTLPFLTLLSVDQLRTVIRNGEAVLELHERIGTRIEEVERELDWRRKGQQYQKQRSSQVAQAAGRISQIFLDEVSARVRWRGFNFTDESLIASLRPPVDPSFDPQLPNFLLYNQFCAGYVEASDVVNSLKDTPEWETFERQCSSHAGPASPSISSGEQTPVAATGQSPFFPPSPASSSSRVSIATAFSHPSSSVTLNAPSTSSVAGSASAVASAARSRLRYADYAITPVQRICRYPLVFSQVLKHLAPGPDYEVMRSARDGLHIVAEGVDAAQRARAGEIRTKIVATRMEFLAPANAAFCDVLGPTLLVGSLHVLHRSHSADSGLRVKYFGCFLYRSHLIIGKIKKRDSYEPREWLPLRLFDIVDLPDGEGALPCSIRLSCREHTFELGSTCVNEKAIWLERLLAAKTESHRAWDSQELDSQGLPTLFDETLVSSLVAVTPSTMQKRSHSRTNSGLSLPGLYERSPTNVTTEDSPTLSETSPIPHTATSFNHVSMSSTMSSRNRFSSTASALLGKSSAASYAAIDLRLADVFSQDLTQARLLAGRTRSAFGPRRSMTSQVASLSDKERRRMSSFDPMGLSRSSHVGDPDNAYSPILSSAFENRNWSTSLRKSKSGSANNPSAFKSSRPMLAEIDTQMLPASKKLGSWKGKAVRRASSHSSLHSLRGMSAITPTTPSAATAASAVKASTTAGVDRQNSVSSSTSGTNSSESHGTTSNTGSAGSTETPPSSIPPSPDYRDHLDLRDFDERLFAINSSHGTKSGQGSGSRRMTSTLGDVLKLRRRSSAFLLGSTQDDDPSSRDPYSRRETLQEPNNLGPSSLQRRASAASHKIGDFFSKRAHSTPSLAQFFAGGPNPTPVSSSYSAPSRFAFKSTPDLELPSAHEASGEATQVANTLSPVSSRSSASTPPGSGASSPVPPKRSSFKPSSKSSNSSTSPNALGLFGNRSASRFQSQFRLTPMP</sequence>
<evidence type="ECO:0000256" key="1">
    <source>
        <dbReference type="SAM" id="MobiDB-lite"/>
    </source>
</evidence>
<accession>A0A2X0L1F2</accession>
<dbReference type="InterPro" id="IPR011993">
    <property type="entry name" value="PH-like_dom_sf"/>
</dbReference>
<feature type="region of interest" description="Disordered" evidence="1">
    <location>
        <begin position="1086"/>
        <end position="1180"/>
    </location>
</feature>
<dbReference type="SUPFAM" id="SSF48065">
    <property type="entry name" value="DBL homology domain (DH-domain)"/>
    <property type="match status" value="1"/>
</dbReference>
<dbReference type="PROSITE" id="PS50010">
    <property type="entry name" value="DH_2"/>
    <property type="match status" value="1"/>
</dbReference>
<feature type="region of interest" description="Disordered" evidence="1">
    <location>
        <begin position="1050"/>
        <end position="1069"/>
    </location>
</feature>
<dbReference type="Gene3D" id="2.30.29.30">
    <property type="entry name" value="Pleckstrin-homology domain (PH domain)/Phosphotyrosine-binding domain (PTB)"/>
    <property type="match status" value="1"/>
</dbReference>
<feature type="region of interest" description="Disordered" evidence="1">
    <location>
        <begin position="388"/>
        <end position="412"/>
    </location>
</feature>
<dbReference type="EMBL" id="FMWP01000018">
    <property type="protein sequence ID" value="SCZ92501.1"/>
    <property type="molecule type" value="Genomic_DNA"/>
</dbReference>
<dbReference type="InterPro" id="IPR051092">
    <property type="entry name" value="FYVE_RhoGEF_PH"/>
</dbReference>
<dbReference type="PANTHER" id="PTHR12673:SF159">
    <property type="entry name" value="LD03170P"/>
    <property type="match status" value="1"/>
</dbReference>
<feature type="region of interest" description="Disordered" evidence="1">
    <location>
        <begin position="1"/>
        <end position="48"/>
    </location>
</feature>
<feature type="region of interest" description="Disordered" evidence="1">
    <location>
        <begin position="231"/>
        <end position="255"/>
    </location>
</feature>
<feature type="compositionally biased region" description="Low complexity" evidence="1">
    <location>
        <begin position="146"/>
        <end position="173"/>
    </location>
</feature>
<name>A0A2X0L1F2_9BASI</name>
<feature type="region of interest" description="Disordered" evidence="1">
    <location>
        <begin position="581"/>
        <end position="607"/>
    </location>
</feature>
<feature type="domain" description="DH" evidence="2">
    <location>
        <begin position="414"/>
        <end position="713"/>
    </location>
</feature>
<proteinExistence type="predicted"/>
<feature type="region of interest" description="Disordered" evidence="1">
    <location>
        <begin position="1227"/>
        <end position="1268"/>
    </location>
</feature>
<evidence type="ECO:0000313" key="3">
    <source>
        <dbReference type="EMBL" id="SCZ92501.1"/>
    </source>
</evidence>
<dbReference type="GO" id="GO:0005737">
    <property type="term" value="C:cytoplasm"/>
    <property type="evidence" value="ECO:0007669"/>
    <property type="project" value="TreeGrafter"/>
</dbReference>
<feature type="region of interest" description="Disordered" evidence="1">
    <location>
        <begin position="1319"/>
        <end position="1400"/>
    </location>
</feature>
<feature type="compositionally biased region" description="Polar residues" evidence="1">
    <location>
        <begin position="1250"/>
        <end position="1262"/>
    </location>
</feature>
<feature type="compositionally biased region" description="Polar residues" evidence="1">
    <location>
        <begin position="906"/>
        <end position="929"/>
    </location>
</feature>
<feature type="region of interest" description="Disordered" evidence="1">
    <location>
        <begin position="84"/>
        <end position="173"/>
    </location>
</feature>
<keyword evidence="4" id="KW-1185">Reference proteome</keyword>
<feature type="compositionally biased region" description="Pro residues" evidence="1">
    <location>
        <begin position="29"/>
        <end position="43"/>
    </location>
</feature>
<feature type="compositionally biased region" description="Acidic residues" evidence="1">
    <location>
        <begin position="94"/>
        <end position="110"/>
    </location>
</feature>
<evidence type="ECO:0000313" key="4">
    <source>
        <dbReference type="Proteomes" id="UP000249723"/>
    </source>
</evidence>
<feature type="compositionally biased region" description="Polar residues" evidence="1">
    <location>
        <begin position="1050"/>
        <end position="1065"/>
    </location>
</feature>
<dbReference type="SUPFAM" id="SSF50729">
    <property type="entry name" value="PH domain-like"/>
    <property type="match status" value="1"/>
</dbReference>
<dbReference type="InterPro" id="IPR000219">
    <property type="entry name" value="DH_dom"/>
</dbReference>
<dbReference type="Proteomes" id="UP000249723">
    <property type="component" value="Unassembled WGS sequence"/>
</dbReference>
<dbReference type="STRING" id="289078.A0A2X0L1F2"/>
<dbReference type="GO" id="GO:0005085">
    <property type="term" value="F:guanyl-nucleotide exchange factor activity"/>
    <property type="evidence" value="ECO:0007669"/>
    <property type="project" value="InterPro"/>
</dbReference>
<feature type="region of interest" description="Disordered" evidence="1">
    <location>
        <begin position="991"/>
        <end position="1028"/>
    </location>
</feature>
<feature type="compositionally biased region" description="Polar residues" evidence="1">
    <location>
        <begin position="884"/>
        <end position="897"/>
    </location>
</feature>
<feature type="region of interest" description="Disordered" evidence="1">
    <location>
        <begin position="884"/>
        <end position="929"/>
    </location>
</feature>
<feature type="compositionally biased region" description="Basic and acidic residues" evidence="1">
    <location>
        <begin position="111"/>
        <end position="127"/>
    </location>
</feature>
<feature type="compositionally biased region" description="Low complexity" evidence="1">
    <location>
        <begin position="1098"/>
        <end position="1168"/>
    </location>
</feature>
<dbReference type="OrthoDB" id="1716625at2759"/>
<reference evidence="4" key="1">
    <citation type="submission" date="2016-10" db="EMBL/GenBank/DDBJ databases">
        <authorList>
            <person name="Jeantristanb JTB J.-T."/>
            <person name="Ricardo R."/>
        </authorList>
    </citation>
    <scope>NUCLEOTIDE SEQUENCE [LARGE SCALE GENOMIC DNA]</scope>
</reference>
<feature type="compositionally biased region" description="Basic and acidic residues" evidence="1">
    <location>
        <begin position="1237"/>
        <end position="1249"/>
    </location>
</feature>